<accession>A0A5E7TPA6</accession>
<dbReference type="Proteomes" id="UP000325565">
    <property type="component" value="Unassembled WGS sequence"/>
</dbReference>
<proteinExistence type="predicted"/>
<name>A0A5E7TPA6_PSEFL</name>
<organism evidence="1 2">
    <name type="scientific">Pseudomonas fluorescens</name>
    <dbReference type="NCBI Taxonomy" id="294"/>
    <lineage>
        <taxon>Bacteria</taxon>
        <taxon>Pseudomonadati</taxon>
        <taxon>Pseudomonadota</taxon>
        <taxon>Gammaproteobacteria</taxon>
        <taxon>Pseudomonadales</taxon>
        <taxon>Pseudomonadaceae</taxon>
        <taxon>Pseudomonas</taxon>
    </lineage>
</organism>
<dbReference type="AlphaFoldDB" id="A0A5E7TPA6"/>
<gene>
    <name evidence="1" type="ORF">PS922_03322</name>
</gene>
<protein>
    <submittedName>
        <fullName evidence="1">Uncharacterized protein</fullName>
    </submittedName>
</protein>
<sequence length="31" mass="3523">MVSNINDRSFLLEPDVEFCLPGTVERLAFLP</sequence>
<evidence type="ECO:0000313" key="1">
    <source>
        <dbReference type="EMBL" id="VVP97563.1"/>
    </source>
</evidence>
<dbReference type="EMBL" id="CABVJB010000005">
    <property type="protein sequence ID" value="VVP97563.1"/>
    <property type="molecule type" value="Genomic_DNA"/>
</dbReference>
<reference evidence="1 2" key="1">
    <citation type="submission" date="2019-09" db="EMBL/GenBank/DDBJ databases">
        <authorList>
            <person name="Chandra G."/>
            <person name="Truman W A."/>
        </authorList>
    </citation>
    <scope>NUCLEOTIDE SEQUENCE [LARGE SCALE GENOMIC DNA]</scope>
    <source>
        <strain evidence="1">PS922</strain>
    </source>
</reference>
<evidence type="ECO:0000313" key="2">
    <source>
        <dbReference type="Proteomes" id="UP000325565"/>
    </source>
</evidence>